<gene>
    <name evidence="2" type="ORF">BS297_14275</name>
</gene>
<name>A0A5N5E3G4_RHOER</name>
<dbReference type="RefSeq" id="WP_033232011.1">
    <property type="nucleotide sequence ID" value="NZ_CP195194.1"/>
</dbReference>
<evidence type="ECO:0000313" key="3">
    <source>
        <dbReference type="Proteomes" id="UP000325576"/>
    </source>
</evidence>
<organism evidence="2 3">
    <name type="scientific">Rhodococcus erythropolis</name>
    <name type="common">Arthrobacter picolinophilus</name>
    <dbReference type="NCBI Taxonomy" id="1833"/>
    <lineage>
        <taxon>Bacteria</taxon>
        <taxon>Bacillati</taxon>
        <taxon>Actinomycetota</taxon>
        <taxon>Actinomycetes</taxon>
        <taxon>Mycobacteriales</taxon>
        <taxon>Nocardiaceae</taxon>
        <taxon>Rhodococcus</taxon>
        <taxon>Rhodococcus erythropolis group</taxon>
    </lineage>
</organism>
<dbReference type="Pfam" id="PF03992">
    <property type="entry name" value="ABM"/>
    <property type="match status" value="1"/>
</dbReference>
<accession>A0A5N5E3G4</accession>
<feature type="domain" description="ABM" evidence="1">
    <location>
        <begin position="3"/>
        <end position="94"/>
    </location>
</feature>
<dbReference type="Gene3D" id="3.30.70.100">
    <property type="match status" value="1"/>
</dbReference>
<proteinExistence type="predicted"/>
<comment type="caution">
    <text evidence="2">The sequence shown here is derived from an EMBL/GenBank/DDBJ whole genome shotgun (WGS) entry which is preliminary data.</text>
</comment>
<evidence type="ECO:0000313" key="2">
    <source>
        <dbReference type="EMBL" id="KAB2584697.1"/>
    </source>
</evidence>
<dbReference type="EMBL" id="MRBO01000410">
    <property type="protein sequence ID" value="KAB2584697.1"/>
    <property type="molecule type" value="Genomic_DNA"/>
</dbReference>
<keyword evidence="2" id="KW-0503">Monooxygenase</keyword>
<dbReference type="SUPFAM" id="SSF54909">
    <property type="entry name" value="Dimeric alpha+beta barrel"/>
    <property type="match status" value="1"/>
</dbReference>
<dbReference type="Proteomes" id="UP000325576">
    <property type="component" value="Unassembled WGS sequence"/>
</dbReference>
<dbReference type="AlphaFoldDB" id="A0A5N5E3G4"/>
<dbReference type="GO" id="GO:0004497">
    <property type="term" value="F:monooxygenase activity"/>
    <property type="evidence" value="ECO:0007669"/>
    <property type="project" value="UniProtKB-KW"/>
</dbReference>
<dbReference type="PROSITE" id="PS51725">
    <property type="entry name" value="ABM"/>
    <property type="match status" value="1"/>
</dbReference>
<dbReference type="InterPro" id="IPR011008">
    <property type="entry name" value="Dimeric_a/b-barrel"/>
</dbReference>
<reference evidence="2 3" key="1">
    <citation type="journal article" date="2017" name="Poromechanics V (2013)">
        <title>Genomic Characterization of the Arsenic-Tolerant Actinobacterium, &lt;i&gt;Rhodococcus erythropolis&lt;/i&gt; S43.</title>
        <authorList>
            <person name="Retamal-Morales G."/>
            <person name="Mehnert M."/>
            <person name="Schwabe R."/>
            <person name="Tischler D."/>
            <person name="Schloemann M."/>
            <person name="Levican G.J."/>
        </authorList>
    </citation>
    <scope>NUCLEOTIDE SEQUENCE [LARGE SCALE GENOMIC DNA]</scope>
    <source>
        <strain evidence="2 3">S43</strain>
    </source>
</reference>
<keyword evidence="2" id="KW-0560">Oxidoreductase</keyword>
<protein>
    <submittedName>
        <fullName evidence="2">Antibiotic biosynthesis monooxygenase</fullName>
    </submittedName>
</protein>
<dbReference type="InterPro" id="IPR007138">
    <property type="entry name" value="ABM_dom"/>
</dbReference>
<sequence length="98" mass="10712">MELVAILELSFKPDSLDSARTVMTRVLEETRAFPGCISVKTVVDSKNPTTWRFIETWESADHDAEYRKFRAGDGAITDLGPLLAGAPSLTTGTVDPQV</sequence>
<evidence type="ECO:0000259" key="1">
    <source>
        <dbReference type="PROSITE" id="PS51725"/>
    </source>
</evidence>